<dbReference type="Gene3D" id="3.40.1010.10">
    <property type="entry name" value="Cobalt-precorrin-4 Transmethylase, Domain 1"/>
    <property type="match status" value="1"/>
</dbReference>
<dbReference type="PIRSF" id="PIRSF036428">
    <property type="entry name" value="CobL"/>
    <property type="match status" value="1"/>
</dbReference>
<dbReference type="PANTHER" id="PTHR43182:SF1">
    <property type="entry name" value="COBALT-PRECORRIN-7 C(5)-METHYLTRANSFERASE"/>
    <property type="match status" value="1"/>
</dbReference>
<dbReference type="InterPro" id="IPR000878">
    <property type="entry name" value="4pyrrol_Mease"/>
</dbReference>
<comment type="caution">
    <text evidence="7">The sequence shown here is derived from an EMBL/GenBank/DDBJ whole genome shotgun (WGS) entry which is preliminary data.</text>
</comment>
<feature type="domain" description="Tetrapyrrole methylase" evidence="6">
    <location>
        <begin position="13"/>
        <end position="197"/>
    </location>
</feature>
<dbReference type="InterPro" id="IPR006365">
    <property type="entry name" value="Cbl_synth_CobL"/>
</dbReference>
<keyword evidence="2" id="KW-0169">Cobalamin biosynthesis</keyword>
<evidence type="ECO:0000259" key="6">
    <source>
        <dbReference type="Pfam" id="PF00590"/>
    </source>
</evidence>
<evidence type="ECO:0000256" key="2">
    <source>
        <dbReference type="ARBA" id="ARBA00022573"/>
    </source>
</evidence>
<evidence type="ECO:0000256" key="1">
    <source>
        <dbReference type="ARBA" id="ARBA00004953"/>
    </source>
</evidence>
<dbReference type="InterPro" id="IPR012818">
    <property type="entry name" value="CbiE"/>
</dbReference>
<dbReference type="InterPro" id="IPR035996">
    <property type="entry name" value="4pyrrol_Methylase_sf"/>
</dbReference>
<evidence type="ECO:0000256" key="3">
    <source>
        <dbReference type="ARBA" id="ARBA00022603"/>
    </source>
</evidence>
<dbReference type="NCBIfam" id="TIGR02469">
    <property type="entry name" value="CbiT"/>
    <property type="match status" value="1"/>
</dbReference>
<dbReference type="NCBIfam" id="TIGR02467">
    <property type="entry name" value="CbiE"/>
    <property type="match status" value="1"/>
</dbReference>
<name>A0ABV7V667_9SPHN</name>
<accession>A0ABV7V667</accession>
<dbReference type="SUPFAM" id="SSF53335">
    <property type="entry name" value="S-adenosyl-L-methionine-dependent methyltransferases"/>
    <property type="match status" value="1"/>
</dbReference>
<reference evidence="8" key="1">
    <citation type="journal article" date="2019" name="Int. J. Syst. Evol. Microbiol.">
        <title>The Global Catalogue of Microorganisms (GCM) 10K type strain sequencing project: providing services to taxonomists for standard genome sequencing and annotation.</title>
        <authorList>
            <consortium name="The Broad Institute Genomics Platform"/>
            <consortium name="The Broad Institute Genome Sequencing Center for Infectious Disease"/>
            <person name="Wu L."/>
            <person name="Ma J."/>
        </authorList>
    </citation>
    <scope>NUCLEOTIDE SEQUENCE [LARGE SCALE GENOMIC DNA]</scope>
    <source>
        <strain evidence="8">KCTC 42224</strain>
    </source>
</reference>
<proteinExistence type="predicted"/>
<keyword evidence="8" id="KW-1185">Reference proteome</keyword>
<dbReference type="InterPro" id="IPR014777">
    <property type="entry name" value="4pyrrole_Mease_sub1"/>
</dbReference>
<protein>
    <submittedName>
        <fullName evidence="7">Precorrin-6y C5,15-methyltransferase (Decarboxylating) subunit CbiE</fullName>
    </submittedName>
</protein>
<dbReference type="InterPro" id="IPR050714">
    <property type="entry name" value="Cobalamin_biosynth_MTase"/>
</dbReference>
<keyword evidence="3" id="KW-0489">Methyltransferase</keyword>
<dbReference type="Pfam" id="PF00590">
    <property type="entry name" value="TP_methylase"/>
    <property type="match status" value="1"/>
</dbReference>
<evidence type="ECO:0000256" key="5">
    <source>
        <dbReference type="ARBA" id="ARBA00022691"/>
    </source>
</evidence>
<evidence type="ECO:0000256" key="4">
    <source>
        <dbReference type="ARBA" id="ARBA00022679"/>
    </source>
</evidence>
<dbReference type="PANTHER" id="PTHR43182">
    <property type="entry name" value="COBALT-PRECORRIN-6B C(15)-METHYLTRANSFERASE (DECARBOXYLATING)"/>
    <property type="match status" value="1"/>
</dbReference>
<evidence type="ECO:0000313" key="8">
    <source>
        <dbReference type="Proteomes" id="UP001595683"/>
    </source>
</evidence>
<comment type="pathway">
    <text evidence="1">Cofactor biosynthesis; adenosylcobalamin biosynthesis.</text>
</comment>
<dbReference type="InterPro" id="IPR029063">
    <property type="entry name" value="SAM-dependent_MTases_sf"/>
</dbReference>
<gene>
    <name evidence="7" type="primary">cbiE</name>
    <name evidence="7" type="ORF">ACFOOT_14670</name>
</gene>
<dbReference type="SUPFAM" id="SSF53790">
    <property type="entry name" value="Tetrapyrrole methylase"/>
    <property type="match status" value="1"/>
</dbReference>
<dbReference type="CDD" id="cd11644">
    <property type="entry name" value="Precorrin-6Y-MT"/>
    <property type="match status" value="1"/>
</dbReference>
<keyword evidence="5" id="KW-0949">S-adenosyl-L-methionine</keyword>
<dbReference type="Proteomes" id="UP001595683">
    <property type="component" value="Unassembled WGS sequence"/>
</dbReference>
<dbReference type="InterPro" id="IPR014008">
    <property type="entry name" value="Cbl_synth_MTase_CbiT"/>
</dbReference>
<dbReference type="Gene3D" id="3.40.50.150">
    <property type="entry name" value="Vaccinia Virus protein VP39"/>
    <property type="match status" value="1"/>
</dbReference>
<keyword evidence="4" id="KW-0808">Transferase</keyword>
<sequence length="405" mass="42300">MAEAGMAQAAPWLTILGIGEDGRAGLSPSAHTALDRAEFVLGPPRHLALLGPLTAKVLEWPVPFAAGIDLLLTLRGRSVVMLASGDPFWFGGGSSVIARLDRAEWVAHPAPSTFGLAAARLGWALQDCACLGLHAAPLMRLRPHLAPGRRILVLLRDGAAVADLAAWLAALGFGETDLHVLEALGGPRERVRVVRADHFALHDVQHPVAVGLAVAGAGFALPLGAGRPDMLFAADGQITKAPVRALTLAALAPRAGELLWDIGAGSGSIGIEWLLAHPANRAVAVECDPLRASRARGNALALGADRLRVITGRAPACLPDAPLPDAVFIGGGLSAALLQVLWPRLRPGTRLVANAVTLESEALLATWHGQVGGNLLRIELADAVPLGTRTGWKARYPVVQWSVVR</sequence>
<organism evidence="7 8">
    <name type="scientific">Novosphingobium pokkalii</name>
    <dbReference type="NCBI Taxonomy" id="1770194"/>
    <lineage>
        <taxon>Bacteria</taxon>
        <taxon>Pseudomonadati</taxon>
        <taxon>Pseudomonadota</taxon>
        <taxon>Alphaproteobacteria</taxon>
        <taxon>Sphingomonadales</taxon>
        <taxon>Sphingomonadaceae</taxon>
        <taxon>Novosphingobium</taxon>
    </lineage>
</organism>
<evidence type="ECO:0000313" key="7">
    <source>
        <dbReference type="EMBL" id="MFC3672664.1"/>
    </source>
</evidence>
<dbReference type="EMBL" id="JBHRYE010000022">
    <property type="protein sequence ID" value="MFC3672664.1"/>
    <property type="molecule type" value="Genomic_DNA"/>
</dbReference>
<dbReference type="RefSeq" id="WP_373299246.1">
    <property type="nucleotide sequence ID" value="NZ_BMZP01000004.1"/>
</dbReference>
<dbReference type="CDD" id="cd02440">
    <property type="entry name" value="AdoMet_MTases"/>
    <property type="match status" value="1"/>
</dbReference>